<dbReference type="Proteomes" id="UP001620626">
    <property type="component" value="Unassembled WGS sequence"/>
</dbReference>
<evidence type="ECO:0000256" key="1">
    <source>
        <dbReference type="ARBA" id="ARBA00010617"/>
    </source>
</evidence>
<keyword evidence="3" id="KW-0408">Iron</keyword>
<proteinExistence type="inferred from homology"/>
<comment type="caution">
    <text evidence="5">The sequence shown here is derived from an EMBL/GenBank/DDBJ whole genome shotgun (WGS) entry which is preliminary data.</text>
</comment>
<evidence type="ECO:0000256" key="2">
    <source>
        <dbReference type="ARBA" id="ARBA00023033"/>
    </source>
</evidence>
<feature type="signal peptide" evidence="4">
    <location>
        <begin position="1"/>
        <end position="23"/>
    </location>
</feature>
<keyword evidence="6" id="KW-1185">Reference proteome</keyword>
<dbReference type="InterPro" id="IPR002401">
    <property type="entry name" value="Cyt_P450_E_grp-I"/>
</dbReference>
<gene>
    <name evidence="5" type="ORF">niasHT_003581</name>
</gene>
<sequence length="484" mass="54392">MIFALLIVLFALTFLIIRNFKKGQRSFDEPIALSVSQHVRRIELQQMSAEFGKFFTLAPNNGEGGTQFVTSDPAVANEIFVAKFQHFSDRKDFSSKTGHVFIASGDHWRTLRHHVSVFSNLNIKAFTPLLNAAVDSMLRTIAANEEGKAIDFHNTSLHLVAAILARIAFCCVHQRDHPAQFCDMYTVYAEQLLLLKENARLFRALPPANIGQNAQQQNGANFDMFTELYKHILSVELQKKHEQKQKQQQNGMIAHNSPGDDDAYDEDCHLFACTLGNFFLENAMKSVGIDTVGHCLALVVHFMAHRPLVQHRLREELTANVVGDEAKLPKLVKAVIKETLRLCPIVSFASSRRCTPTPSSPCGVQLNSKIVLNVGDSVEVDVFTMGRNRAVWGEDADQFRPERWLDGSLPADWKFHWLPFGGLGPRHCVGLPLANQVMEMAISQLFRRFHFSSATDTSIEEIRLVGSDVLWPEEVLIRAESVND</sequence>
<keyword evidence="4" id="KW-0732">Signal</keyword>
<keyword evidence="2" id="KW-0503">Monooxygenase</keyword>
<protein>
    <recommendedName>
        <fullName evidence="7">Cytochrome P450</fullName>
    </recommendedName>
</protein>
<comment type="cofactor">
    <cofactor evidence="3">
        <name>heme</name>
        <dbReference type="ChEBI" id="CHEBI:30413"/>
    </cofactor>
</comment>
<dbReference type="Pfam" id="PF00067">
    <property type="entry name" value="p450"/>
    <property type="match status" value="1"/>
</dbReference>
<accession>A0ABD2M612</accession>
<keyword evidence="3" id="KW-0479">Metal-binding</keyword>
<dbReference type="InterPro" id="IPR050121">
    <property type="entry name" value="Cytochrome_P450_monoxygenase"/>
</dbReference>
<name>A0ABD2M612_9BILA</name>
<dbReference type="AlphaFoldDB" id="A0ABD2M612"/>
<dbReference type="PANTHER" id="PTHR24305:SF166">
    <property type="entry name" value="CYTOCHROME P450 12A4, MITOCHONDRIAL-RELATED"/>
    <property type="match status" value="1"/>
</dbReference>
<comment type="similarity">
    <text evidence="1">Belongs to the cytochrome P450 family.</text>
</comment>
<evidence type="ECO:0000256" key="3">
    <source>
        <dbReference type="PIRSR" id="PIRSR602401-1"/>
    </source>
</evidence>
<evidence type="ECO:0000313" key="6">
    <source>
        <dbReference type="Proteomes" id="UP001620626"/>
    </source>
</evidence>
<dbReference type="SUPFAM" id="SSF48264">
    <property type="entry name" value="Cytochrome P450"/>
    <property type="match status" value="1"/>
</dbReference>
<keyword evidence="3" id="KW-0349">Heme</keyword>
<reference evidence="5 6" key="1">
    <citation type="submission" date="2024-10" db="EMBL/GenBank/DDBJ databases">
        <authorList>
            <person name="Kim D."/>
        </authorList>
    </citation>
    <scope>NUCLEOTIDE SEQUENCE [LARGE SCALE GENOMIC DNA]</scope>
    <source>
        <strain evidence="5">BH-2024</strain>
    </source>
</reference>
<organism evidence="5 6">
    <name type="scientific">Heterodera trifolii</name>
    <dbReference type="NCBI Taxonomy" id="157864"/>
    <lineage>
        <taxon>Eukaryota</taxon>
        <taxon>Metazoa</taxon>
        <taxon>Ecdysozoa</taxon>
        <taxon>Nematoda</taxon>
        <taxon>Chromadorea</taxon>
        <taxon>Rhabditida</taxon>
        <taxon>Tylenchina</taxon>
        <taxon>Tylenchomorpha</taxon>
        <taxon>Tylenchoidea</taxon>
        <taxon>Heteroderidae</taxon>
        <taxon>Heteroderinae</taxon>
        <taxon>Heterodera</taxon>
    </lineage>
</organism>
<feature type="chain" id="PRO_5044776102" description="Cytochrome P450" evidence="4">
    <location>
        <begin position="24"/>
        <end position="484"/>
    </location>
</feature>
<dbReference type="InterPro" id="IPR001128">
    <property type="entry name" value="Cyt_P450"/>
</dbReference>
<evidence type="ECO:0000313" key="5">
    <source>
        <dbReference type="EMBL" id="KAL3122942.1"/>
    </source>
</evidence>
<evidence type="ECO:0008006" key="7">
    <source>
        <dbReference type="Google" id="ProtNLM"/>
    </source>
</evidence>
<dbReference type="InterPro" id="IPR036396">
    <property type="entry name" value="Cyt_P450_sf"/>
</dbReference>
<dbReference type="PANTHER" id="PTHR24305">
    <property type="entry name" value="CYTOCHROME P450"/>
    <property type="match status" value="1"/>
</dbReference>
<keyword evidence="2" id="KW-0560">Oxidoreductase</keyword>
<feature type="binding site" description="axial binding residue" evidence="3">
    <location>
        <position position="428"/>
    </location>
    <ligand>
        <name>heme</name>
        <dbReference type="ChEBI" id="CHEBI:30413"/>
    </ligand>
    <ligandPart>
        <name>Fe</name>
        <dbReference type="ChEBI" id="CHEBI:18248"/>
    </ligandPart>
</feature>
<dbReference type="PRINTS" id="PR00463">
    <property type="entry name" value="EP450I"/>
</dbReference>
<dbReference type="EMBL" id="JBICBT010000119">
    <property type="protein sequence ID" value="KAL3122942.1"/>
    <property type="molecule type" value="Genomic_DNA"/>
</dbReference>
<dbReference type="GO" id="GO:0004497">
    <property type="term" value="F:monooxygenase activity"/>
    <property type="evidence" value="ECO:0007669"/>
    <property type="project" value="UniProtKB-KW"/>
</dbReference>
<evidence type="ECO:0000256" key="4">
    <source>
        <dbReference type="SAM" id="SignalP"/>
    </source>
</evidence>
<dbReference type="Gene3D" id="1.10.630.10">
    <property type="entry name" value="Cytochrome P450"/>
    <property type="match status" value="1"/>
</dbReference>